<protein>
    <submittedName>
        <fullName evidence="8">Kinase-like domain-containing protein</fullName>
    </submittedName>
</protein>
<dbReference type="InterPro" id="IPR000719">
    <property type="entry name" value="Prot_kinase_dom"/>
</dbReference>
<evidence type="ECO:0000259" key="7">
    <source>
        <dbReference type="PROSITE" id="PS50011"/>
    </source>
</evidence>
<dbReference type="Gene3D" id="1.10.510.10">
    <property type="entry name" value="Transferase(Phosphotransferase) domain 1"/>
    <property type="match status" value="1"/>
</dbReference>
<keyword evidence="5 6" id="KW-0067">ATP-binding</keyword>
<dbReference type="GO" id="GO:0005524">
    <property type="term" value="F:ATP binding"/>
    <property type="evidence" value="ECO:0007669"/>
    <property type="project" value="UniProtKB-UniRule"/>
</dbReference>
<organism evidence="8 9">
    <name type="scientific">Diplogelasinospora grovesii</name>
    <dbReference type="NCBI Taxonomy" id="303347"/>
    <lineage>
        <taxon>Eukaryota</taxon>
        <taxon>Fungi</taxon>
        <taxon>Dikarya</taxon>
        <taxon>Ascomycota</taxon>
        <taxon>Pezizomycotina</taxon>
        <taxon>Sordariomycetes</taxon>
        <taxon>Sordariomycetidae</taxon>
        <taxon>Sordariales</taxon>
        <taxon>Diplogelasinosporaceae</taxon>
        <taxon>Diplogelasinospora</taxon>
    </lineage>
</organism>
<evidence type="ECO:0000313" key="8">
    <source>
        <dbReference type="EMBL" id="KAK3942684.1"/>
    </source>
</evidence>
<dbReference type="PANTHER" id="PTHR45646">
    <property type="entry name" value="SERINE/THREONINE-PROTEIN KINASE DOA-RELATED"/>
    <property type="match status" value="1"/>
</dbReference>
<dbReference type="SMART" id="SM00220">
    <property type="entry name" value="S_TKc"/>
    <property type="match status" value="1"/>
</dbReference>
<sequence length="387" mass="43775">MIELDPAVYYNPDIPGVVMMEEERVIQFGKQHFCPIVLDQVVQNRYRILSLLGWGGYAMVWLAVDQCLSPSSPSSKYVALKIFRGAESSNDEYSRNEELCLRKLMQGRNRDDSGRRNIIQLLDGFDLESPNGIHRCLVLELAASDFAYLVEFEHYGFDHAVYIFKQCVEAVEYLHSLGISHGDLDLSKFVLALPDLSTLTEAALVSKLWPPPKGTVNPVKMKDGSPLPDGVPESVCRPCPFDNSKLDLEDRQVRLIDFGEAFTGTKRDVHTHSRNTPPELIDDDLASQSSDIWAMGCMLWHLMTGHPLMSYFEKYSPKDRYQGQRIFLSMSRQERRAKMAGILSKKLRAAEDDEDIAVLLDVLLDTLEPYPPDRPSASDLLSHSIFS</sequence>
<accession>A0AAN6NBG4</accession>
<proteinExistence type="predicted"/>
<dbReference type="GO" id="GO:0043484">
    <property type="term" value="P:regulation of RNA splicing"/>
    <property type="evidence" value="ECO:0007669"/>
    <property type="project" value="TreeGrafter"/>
</dbReference>
<dbReference type="PROSITE" id="PS00107">
    <property type="entry name" value="PROTEIN_KINASE_ATP"/>
    <property type="match status" value="1"/>
</dbReference>
<evidence type="ECO:0000313" key="9">
    <source>
        <dbReference type="Proteomes" id="UP001303473"/>
    </source>
</evidence>
<feature type="binding site" evidence="6">
    <location>
        <position position="81"/>
    </location>
    <ligand>
        <name>ATP</name>
        <dbReference type="ChEBI" id="CHEBI:30616"/>
    </ligand>
</feature>
<dbReference type="InterPro" id="IPR017441">
    <property type="entry name" value="Protein_kinase_ATP_BS"/>
</dbReference>
<evidence type="ECO:0000256" key="4">
    <source>
        <dbReference type="ARBA" id="ARBA00022777"/>
    </source>
</evidence>
<evidence type="ECO:0000256" key="2">
    <source>
        <dbReference type="ARBA" id="ARBA00022679"/>
    </source>
</evidence>
<dbReference type="Gene3D" id="3.30.200.20">
    <property type="entry name" value="Phosphorylase Kinase, domain 1"/>
    <property type="match status" value="1"/>
</dbReference>
<feature type="domain" description="Protein kinase" evidence="7">
    <location>
        <begin position="46"/>
        <end position="386"/>
    </location>
</feature>
<dbReference type="PROSITE" id="PS50011">
    <property type="entry name" value="PROTEIN_KINASE_DOM"/>
    <property type="match status" value="1"/>
</dbReference>
<name>A0AAN6NBG4_9PEZI</name>
<evidence type="ECO:0000256" key="6">
    <source>
        <dbReference type="PROSITE-ProRule" id="PRU10141"/>
    </source>
</evidence>
<dbReference type="GO" id="GO:0004674">
    <property type="term" value="F:protein serine/threonine kinase activity"/>
    <property type="evidence" value="ECO:0007669"/>
    <property type="project" value="UniProtKB-KW"/>
</dbReference>
<keyword evidence="2" id="KW-0808">Transferase</keyword>
<comment type="caution">
    <text evidence="8">The sequence shown here is derived from an EMBL/GenBank/DDBJ whole genome shotgun (WGS) entry which is preliminary data.</text>
</comment>
<reference evidence="9" key="1">
    <citation type="journal article" date="2023" name="Mol. Phylogenet. Evol.">
        <title>Genome-scale phylogeny and comparative genomics of the fungal order Sordariales.</title>
        <authorList>
            <person name="Hensen N."/>
            <person name="Bonometti L."/>
            <person name="Westerberg I."/>
            <person name="Brannstrom I.O."/>
            <person name="Guillou S."/>
            <person name="Cros-Aarteil S."/>
            <person name="Calhoun S."/>
            <person name="Haridas S."/>
            <person name="Kuo A."/>
            <person name="Mondo S."/>
            <person name="Pangilinan J."/>
            <person name="Riley R."/>
            <person name="LaButti K."/>
            <person name="Andreopoulos B."/>
            <person name="Lipzen A."/>
            <person name="Chen C."/>
            <person name="Yan M."/>
            <person name="Daum C."/>
            <person name="Ng V."/>
            <person name="Clum A."/>
            <person name="Steindorff A."/>
            <person name="Ohm R.A."/>
            <person name="Martin F."/>
            <person name="Silar P."/>
            <person name="Natvig D.O."/>
            <person name="Lalanne C."/>
            <person name="Gautier V."/>
            <person name="Ament-Velasquez S.L."/>
            <person name="Kruys A."/>
            <person name="Hutchinson M.I."/>
            <person name="Powell A.J."/>
            <person name="Barry K."/>
            <person name="Miller A.N."/>
            <person name="Grigoriev I.V."/>
            <person name="Debuchy R."/>
            <person name="Gladieux P."/>
            <person name="Hiltunen Thoren M."/>
            <person name="Johannesson H."/>
        </authorList>
    </citation>
    <scope>NUCLEOTIDE SEQUENCE [LARGE SCALE GENOMIC DNA]</scope>
    <source>
        <strain evidence="9">CBS 340.73</strain>
    </source>
</reference>
<evidence type="ECO:0000256" key="3">
    <source>
        <dbReference type="ARBA" id="ARBA00022741"/>
    </source>
</evidence>
<keyword evidence="1" id="KW-0723">Serine/threonine-protein kinase</keyword>
<evidence type="ECO:0000256" key="5">
    <source>
        <dbReference type="ARBA" id="ARBA00022840"/>
    </source>
</evidence>
<keyword evidence="9" id="KW-1185">Reference proteome</keyword>
<dbReference type="GO" id="GO:0005634">
    <property type="term" value="C:nucleus"/>
    <property type="evidence" value="ECO:0007669"/>
    <property type="project" value="TreeGrafter"/>
</dbReference>
<evidence type="ECO:0000256" key="1">
    <source>
        <dbReference type="ARBA" id="ARBA00022527"/>
    </source>
</evidence>
<dbReference type="SUPFAM" id="SSF56112">
    <property type="entry name" value="Protein kinase-like (PK-like)"/>
    <property type="match status" value="1"/>
</dbReference>
<gene>
    <name evidence="8" type="ORF">QBC46DRAFT_379675</name>
</gene>
<dbReference type="EMBL" id="MU853772">
    <property type="protein sequence ID" value="KAK3942684.1"/>
    <property type="molecule type" value="Genomic_DNA"/>
</dbReference>
<dbReference type="Proteomes" id="UP001303473">
    <property type="component" value="Unassembled WGS sequence"/>
</dbReference>
<dbReference type="AlphaFoldDB" id="A0AAN6NBG4"/>
<dbReference type="PANTHER" id="PTHR45646:SF11">
    <property type="entry name" value="SERINE_THREONINE-PROTEIN KINASE DOA"/>
    <property type="match status" value="1"/>
</dbReference>
<keyword evidence="4 8" id="KW-0418">Kinase</keyword>
<keyword evidence="3 6" id="KW-0547">Nucleotide-binding</keyword>
<dbReference type="Pfam" id="PF00069">
    <property type="entry name" value="Pkinase"/>
    <property type="match status" value="2"/>
</dbReference>
<dbReference type="InterPro" id="IPR011009">
    <property type="entry name" value="Kinase-like_dom_sf"/>
</dbReference>
<dbReference type="InterPro" id="IPR051175">
    <property type="entry name" value="CLK_kinases"/>
</dbReference>